<evidence type="ECO:0000256" key="3">
    <source>
        <dbReference type="SAM" id="SignalP"/>
    </source>
</evidence>
<keyword evidence="2" id="KW-1133">Transmembrane helix</keyword>
<sequence>MHQKAAPVIFLICLAKSVSPTSVNLSQDGPGILGSTILFRAQLYDDHGAKLVASDTPHRFIWTDNAIPPHKFTETGDFSTSLWNVTYKAPQYSPGEYEIEVRAQKWVGFFYWDIGSQRITINVTVLLNGEMEIIQNNTILGGKYISYNQEVLHRIRLLEPDAKLLSENDTIINTYWFLGCSYYGSTQDLSFTFNYTKDDLDRTVLMRALVVAGKETNNTIDEDSFSGYVADNISQPESTVAPDNNCEDFPIVPKDPNKYYGYFKRNVIPSAPVQVGTIAGATWLKMGEVLHLNLTCSGSSPFYHCVRFQVGEYNVTGNETCSQARPTTNCQIAVTRYLGQKNTKYTVLFIISNAVSKTVTPVGVTQYNEKHHPQLSVIVVPITCSVLAIVLIIFGVAYYIQSRNRYKIEVADFDFSRNSDTEYKSFKERLRDAFSSAFTRVKDDEYSEEGPSHYSGGGGVWSPTRKNRPPREGGLLYENSDSDQ</sequence>
<dbReference type="PANTHER" id="PTHR11861:SF8">
    <property type="entry name" value="PKD DOMAIN-CONTAINING PROTEIN"/>
    <property type="match status" value="1"/>
</dbReference>
<dbReference type="GO" id="GO:0005886">
    <property type="term" value="C:plasma membrane"/>
    <property type="evidence" value="ECO:0007669"/>
    <property type="project" value="TreeGrafter"/>
</dbReference>
<feature type="transmembrane region" description="Helical" evidence="2">
    <location>
        <begin position="375"/>
        <end position="400"/>
    </location>
</feature>
<feature type="chain" id="PRO_5015033759" evidence="3">
    <location>
        <begin position="21"/>
        <end position="484"/>
    </location>
</feature>
<gene>
    <name evidence="4" type="primary">Gpnmb_1</name>
    <name evidence="4" type="ORF">CM83_58324</name>
    <name evidence="6" type="ORF">g.68752</name>
    <name evidence="7" type="ORF">g.68753</name>
</gene>
<keyword evidence="3" id="KW-0732">Signal</keyword>
<reference evidence="6" key="4">
    <citation type="journal article" date="2016" name="Gigascience">
        <title>De novo construction of an expanded transcriptome assembly for the western tarnished plant bug, Lygus hesperus.</title>
        <authorList>
            <person name="Tassone E.E."/>
            <person name="Geib S.M."/>
            <person name="Hall B."/>
            <person name="Fabrick J.A."/>
            <person name="Brent C.S."/>
            <person name="Hull J.J."/>
        </authorList>
    </citation>
    <scope>NUCLEOTIDE SEQUENCE</scope>
</reference>
<reference evidence="5" key="3">
    <citation type="submission" date="2014-09" db="EMBL/GenBank/DDBJ databases">
        <authorList>
            <person name="Magalhaes I.L.F."/>
            <person name="Oliveira U."/>
            <person name="Santos F.R."/>
            <person name="Vidigal T.H.D.A."/>
            <person name="Brescovit A.D."/>
            <person name="Santos A.J."/>
        </authorList>
    </citation>
    <scope>NUCLEOTIDE SEQUENCE</scope>
</reference>
<protein>
    <submittedName>
        <fullName evidence="4">Transmembrane glycoprotein NMB</fullName>
    </submittedName>
</protein>
<keyword evidence="2 4" id="KW-0812">Transmembrane</keyword>
<name>A0A0A9WYF6_LYGHE</name>
<evidence type="ECO:0000256" key="2">
    <source>
        <dbReference type="SAM" id="Phobius"/>
    </source>
</evidence>
<dbReference type="PANTHER" id="PTHR11861">
    <property type="entry name" value="MELANOCYTE PROTEIN PMEL 17-RELATED"/>
    <property type="match status" value="1"/>
</dbReference>
<reference evidence="4" key="1">
    <citation type="journal article" date="2014" name="PLoS ONE">
        <title>Transcriptome-Based Identification of ABC Transporters in the Western Tarnished Plant Bug Lygus hesperus.</title>
        <authorList>
            <person name="Hull J.J."/>
            <person name="Chaney K."/>
            <person name="Geib S.M."/>
            <person name="Fabrick J.A."/>
            <person name="Brent C.S."/>
            <person name="Walsh D."/>
            <person name="Lavine L.C."/>
        </authorList>
    </citation>
    <scope>NUCLEOTIDE SEQUENCE</scope>
</reference>
<keyword evidence="2" id="KW-0472">Membrane</keyword>
<dbReference type="EMBL" id="GBRD01010416">
    <property type="protein sequence ID" value="JAG55408.1"/>
    <property type="molecule type" value="Transcribed_RNA"/>
</dbReference>
<organism evidence="4">
    <name type="scientific">Lygus hesperus</name>
    <name type="common">Western plant bug</name>
    <dbReference type="NCBI Taxonomy" id="30085"/>
    <lineage>
        <taxon>Eukaryota</taxon>
        <taxon>Metazoa</taxon>
        <taxon>Ecdysozoa</taxon>
        <taxon>Arthropoda</taxon>
        <taxon>Hexapoda</taxon>
        <taxon>Insecta</taxon>
        <taxon>Pterygota</taxon>
        <taxon>Neoptera</taxon>
        <taxon>Paraneoptera</taxon>
        <taxon>Hemiptera</taxon>
        <taxon>Heteroptera</taxon>
        <taxon>Panheteroptera</taxon>
        <taxon>Cimicomorpha</taxon>
        <taxon>Miridae</taxon>
        <taxon>Mirini</taxon>
        <taxon>Lygus</taxon>
    </lineage>
</organism>
<evidence type="ECO:0000313" key="6">
    <source>
        <dbReference type="EMBL" id="JAQ09069.1"/>
    </source>
</evidence>
<proteinExistence type="predicted"/>
<dbReference type="EMBL" id="GBHO01033724">
    <property type="protein sequence ID" value="JAG09880.1"/>
    <property type="molecule type" value="Transcribed_RNA"/>
</dbReference>
<reference evidence="4" key="2">
    <citation type="submission" date="2014-07" db="EMBL/GenBank/DDBJ databases">
        <authorList>
            <person name="Hull J."/>
        </authorList>
    </citation>
    <scope>NUCLEOTIDE SEQUENCE</scope>
</reference>
<evidence type="ECO:0000313" key="4">
    <source>
        <dbReference type="EMBL" id="JAG09880.1"/>
    </source>
</evidence>
<accession>A0A0A9WYF6</accession>
<dbReference type="InterPro" id="IPR045219">
    <property type="entry name" value="PKAT"/>
</dbReference>
<evidence type="ECO:0000313" key="5">
    <source>
        <dbReference type="EMBL" id="JAG55408.1"/>
    </source>
</evidence>
<dbReference type="AlphaFoldDB" id="A0A0A9WYF6"/>
<feature type="signal peptide" evidence="3">
    <location>
        <begin position="1"/>
        <end position="20"/>
    </location>
</feature>
<evidence type="ECO:0000313" key="7">
    <source>
        <dbReference type="EMBL" id="JAQ13248.1"/>
    </source>
</evidence>
<dbReference type="EMBL" id="GDHC01005381">
    <property type="protein sequence ID" value="JAQ13248.1"/>
    <property type="molecule type" value="Transcribed_RNA"/>
</dbReference>
<evidence type="ECO:0000256" key="1">
    <source>
        <dbReference type="SAM" id="MobiDB-lite"/>
    </source>
</evidence>
<feature type="region of interest" description="Disordered" evidence="1">
    <location>
        <begin position="444"/>
        <end position="484"/>
    </location>
</feature>
<dbReference type="EMBL" id="GDHC01009560">
    <property type="protein sequence ID" value="JAQ09069.1"/>
    <property type="molecule type" value="Transcribed_RNA"/>
</dbReference>